<dbReference type="Gene3D" id="3.40.50.2000">
    <property type="entry name" value="Glycogen Phosphorylase B"/>
    <property type="match status" value="2"/>
</dbReference>
<name>A0A1G6NQJ4_9MICO</name>
<dbReference type="Pfam" id="PF13692">
    <property type="entry name" value="Glyco_trans_1_4"/>
    <property type="match status" value="1"/>
</dbReference>
<dbReference type="GO" id="GO:0016757">
    <property type="term" value="F:glycosyltransferase activity"/>
    <property type="evidence" value="ECO:0007669"/>
    <property type="project" value="UniProtKB-KW"/>
</dbReference>
<dbReference type="EMBL" id="FMYG01000006">
    <property type="protein sequence ID" value="SDC69586.1"/>
    <property type="molecule type" value="Genomic_DNA"/>
</dbReference>
<dbReference type="Proteomes" id="UP000183203">
    <property type="component" value="Unassembled WGS sequence"/>
</dbReference>
<dbReference type="OrthoDB" id="3371840at2"/>
<protein>
    <recommendedName>
        <fullName evidence="1">D-inositol 3-phosphate glycosyltransferase</fullName>
    </recommendedName>
</protein>
<proteinExistence type="predicted"/>
<sequence>MRVLFSFPHALGAPGIGWTAWNQVDGLARLGHDVHVVAASIARPLPAGVRVTQTLTVRGRRIPHRLIGRDRAFAWHDHRAAQIAARGGFDVVHLWPTGPGRTAQAARERGIAVVREAPNTHTEYAWKVVADEVAALGLQGTVDTAHTANARRLEMERADWSRATAILAPSEFVARSFRDAGFDDDRVLRHQYGFRPGSRRARPRSEAAAALRAVYVGLGEPRKGLHYALDAWLRSDASREGTFTVIGRMLPAYEALLADRLAHPSVKVIGFSHQVEAALAASDVLLLPTIEEGSALVTYEAQAMGCVPLVSTASGALMDDGVQGLFHEPRDVDALLAHLDLLARDRSTLARMSAAAIDHVPALTWDAAAETLVGCYEAARDLATTKGAHAHAV</sequence>
<accession>A0A1G6NQJ4</accession>
<evidence type="ECO:0000313" key="6">
    <source>
        <dbReference type="Proteomes" id="UP000183203"/>
    </source>
</evidence>
<dbReference type="CDD" id="cd03801">
    <property type="entry name" value="GT4_PimA-like"/>
    <property type="match status" value="1"/>
</dbReference>
<feature type="domain" description="Glycosyltransferase subfamily 4-like N-terminal" evidence="4">
    <location>
        <begin position="15"/>
        <end position="187"/>
    </location>
</feature>
<evidence type="ECO:0000259" key="4">
    <source>
        <dbReference type="Pfam" id="PF13439"/>
    </source>
</evidence>
<dbReference type="Pfam" id="PF13439">
    <property type="entry name" value="Glyco_transf_4"/>
    <property type="match status" value="1"/>
</dbReference>
<reference evidence="5 6" key="1">
    <citation type="submission" date="2016-09" db="EMBL/GenBank/DDBJ databases">
        <authorList>
            <person name="Capua I."/>
            <person name="De Benedictis P."/>
            <person name="Joannis T."/>
            <person name="Lombin L.H."/>
            <person name="Cattoli G."/>
        </authorList>
    </citation>
    <scope>NUCLEOTIDE SEQUENCE [LARGE SCALE GENOMIC DNA]</scope>
    <source>
        <strain evidence="5 6">NIO-1002</strain>
    </source>
</reference>
<dbReference type="InterPro" id="IPR050194">
    <property type="entry name" value="Glycosyltransferase_grp1"/>
</dbReference>
<evidence type="ECO:0000256" key="1">
    <source>
        <dbReference type="ARBA" id="ARBA00021292"/>
    </source>
</evidence>
<keyword evidence="2" id="KW-0328">Glycosyltransferase</keyword>
<dbReference type="AlphaFoldDB" id="A0A1G6NQJ4"/>
<dbReference type="SUPFAM" id="SSF53756">
    <property type="entry name" value="UDP-Glycosyltransferase/glycogen phosphorylase"/>
    <property type="match status" value="1"/>
</dbReference>
<dbReference type="STRING" id="993073.AS029_12615"/>
<keyword evidence="3 5" id="KW-0808">Transferase</keyword>
<dbReference type="PANTHER" id="PTHR45947:SF3">
    <property type="entry name" value="SULFOQUINOVOSYL TRANSFERASE SQD2"/>
    <property type="match status" value="1"/>
</dbReference>
<organism evidence="5 6">
    <name type="scientific">Microbacterium enclense</name>
    <dbReference type="NCBI Taxonomy" id="993073"/>
    <lineage>
        <taxon>Bacteria</taxon>
        <taxon>Bacillati</taxon>
        <taxon>Actinomycetota</taxon>
        <taxon>Actinomycetes</taxon>
        <taxon>Micrococcales</taxon>
        <taxon>Microbacteriaceae</taxon>
        <taxon>Microbacterium</taxon>
    </lineage>
</organism>
<dbReference type="PANTHER" id="PTHR45947">
    <property type="entry name" value="SULFOQUINOVOSYL TRANSFERASE SQD2"/>
    <property type="match status" value="1"/>
</dbReference>
<evidence type="ECO:0000313" key="5">
    <source>
        <dbReference type="EMBL" id="SDC69586.1"/>
    </source>
</evidence>
<evidence type="ECO:0000256" key="2">
    <source>
        <dbReference type="ARBA" id="ARBA00022676"/>
    </source>
</evidence>
<dbReference type="InterPro" id="IPR028098">
    <property type="entry name" value="Glyco_trans_4-like_N"/>
</dbReference>
<dbReference type="GO" id="GO:1901137">
    <property type="term" value="P:carbohydrate derivative biosynthetic process"/>
    <property type="evidence" value="ECO:0007669"/>
    <property type="project" value="UniProtKB-ARBA"/>
</dbReference>
<evidence type="ECO:0000256" key="3">
    <source>
        <dbReference type="ARBA" id="ARBA00022679"/>
    </source>
</evidence>
<gene>
    <name evidence="5" type="ORF">SAMN05216418_2802</name>
</gene>